<dbReference type="STRING" id="200361.A0A453R4B8"/>
<feature type="compositionally biased region" description="Basic and acidic residues" evidence="1">
    <location>
        <begin position="7"/>
        <end position="16"/>
    </location>
</feature>
<accession>A0A453R4B8</accession>
<dbReference type="AlphaFoldDB" id="A0A453R4B8"/>
<dbReference type="Proteomes" id="UP000015105">
    <property type="component" value="Chromosome 7D"/>
</dbReference>
<dbReference type="EnsemblPlants" id="AET7Gv20457400.2">
    <property type="protein sequence ID" value="AET7Gv20457400.2"/>
    <property type="gene ID" value="AET7Gv20457400"/>
</dbReference>
<evidence type="ECO:0000313" key="3">
    <source>
        <dbReference type="Proteomes" id="UP000015105"/>
    </source>
</evidence>
<dbReference type="EnsemblPlants" id="AET7Gv20457400.1">
    <property type="protein sequence ID" value="AET7Gv20457400.1"/>
    <property type="gene ID" value="AET7Gv20457400"/>
</dbReference>
<sequence>ASPAAPVREEPRDLHSKAKQGGSDMHGNADKQRLAKTGRSKPDKGLSGGAPKVRAGVKRERPVGHDEPEKGGDPFDLDQFMSQVKKGKEH</sequence>
<reference evidence="2" key="5">
    <citation type="journal article" date="2021" name="G3 (Bethesda)">
        <title>Aegilops tauschii genome assembly Aet v5.0 features greater sequence contiguity and improved annotation.</title>
        <authorList>
            <person name="Wang L."/>
            <person name="Zhu T."/>
            <person name="Rodriguez J.C."/>
            <person name="Deal K.R."/>
            <person name="Dubcovsky J."/>
            <person name="McGuire P.E."/>
            <person name="Lux T."/>
            <person name="Spannagl M."/>
            <person name="Mayer K.F.X."/>
            <person name="Baldrich P."/>
            <person name="Meyers B.C."/>
            <person name="Huo N."/>
            <person name="Gu Y.Q."/>
            <person name="Zhou H."/>
            <person name="Devos K.M."/>
            <person name="Bennetzen J.L."/>
            <person name="Unver T."/>
            <person name="Budak H."/>
            <person name="Gulick P.J."/>
            <person name="Galiba G."/>
            <person name="Kalapos B."/>
            <person name="Nelson D.R."/>
            <person name="Li P."/>
            <person name="You F.M."/>
            <person name="Luo M.C."/>
            <person name="Dvorak J."/>
        </authorList>
    </citation>
    <scope>NUCLEOTIDE SEQUENCE [LARGE SCALE GENOMIC DNA]</scope>
    <source>
        <strain evidence="2">cv. AL8/78</strain>
    </source>
</reference>
<reference evidence="2" key="3">
    <citation type="journal article" date="2017" name="Nature">
        <title>Genome sequence of the progenitor of the wheat D genome Aegilops tauschii.</title>
        <authorList>
            <person name="Luo M.C."/>
            <person name="Gu Y.Q."/>
            <person name="Puiu D."/>
            <person name="Wang H."/>
            <person name="Twardziok S.O."/>
            <person name="Deal K.R."/>
            <person name="Huo N."/>
            <person name="Zhu T."/>
            <person name="Wang L."/>
            <person name="Wang Y."/>
            <person name="McGuire P.E."/>
            <person name="Liu S."/>
            <person name="Long H."/>
            <person name="Ramasamy R.K."/>
            <person name="Rodriguez J.C."/>
            <person name="Van S.L."/>
            <person name="Yuan L."/>
            <person name="Wang Z."/>
            <person name="Xia Z."/>
            <person name="Xiao L."/>
            <person name="Anderson O.D."/>
            <person name="Ouyang S."/>
            <person name="Liang Y."/>
            <person name="Zimin A.V."/>
            <person name="Pertea G."/>
            <person name="Qi P."/>
            <person name="Bennetzen J.L."/>
            <person name="Dai X."/>
            <person name="Dawson M.W."/>
            <person name="Muller H.G."/>
            <person name="Kugler K."/>
            <person name="Rivarola-Duarte L."/>
            <person name="Spannagl M."/>
            <person name="Mayer K.F.X."/>
            <person name="Lu F.H."/>
            <person name="Bevan M.W."/>
            <person name="Leroy P."/>
            <person name="Li P."/>
            <person name="You F.M."/>
            <person name="Sun Q."/>
            <person name="Liu Z."/>
            <person name="Lyons E."/>
            <person name="Wicker T."/>
            <person name="Salzberg S.L."/>
            <person name="Devos K.M."/>
            <person name="Dvorak J."/>
        </authorList>
    </citation>
    <scope>NUCLEOTIDE SEQUENCE [LARGE SCALE GENOMIC DNA]</scope>
    <source>
        <strain evidence="2">cv. AL8/78</strain>
    </source>
</reference>
<proteinExistence type="predicted"/>
<evidence type="ECO:0000313" key="2">
    <source>
        <dbReference type="EnsemblPlants" id="AET7Gv20457400.2"/>
    </source>
</evidence>
<keyword evidence="3" id="KW-1185">Reference proteome</keyword>
<feature type="compositionally biased region" description="Basic and acidic residues" evidence="1">
    <location>
        <begin position="57"/>
        <end position="73"/>
    </location>
</feature>
<reference evidence="3" key="1">
    <citation type="journal article" date="2014" name="Science">
        <title>Ancient hybridizations among the ancestral genomes of bread wheat.</title>
        <authorList>
            <consortium name="International Wheat Genome Sequencing Consortium,"/>
            <person name="Marcussen T."/>
            <person name="Sandve S.R."/>
            <person name="Heier L."/>
            <person name="Spannagl M."/>
            <person name="Pfeifer M."/>
            <person name="Jakobsen K.S."/>
            <person name="Wulff B.B."/>
            <person name="Steuernagel B."/>
            <person name="Mayer K.F."/>
            <person name="Olsen O.A."/>
        </authorList>
    </citation>
    <scope>NUCLEOTIDE SEQUENCE [LARGE SCALE GENOMIC DNA]</scope>
    <source>
        <strain evidence="3">cv. AL8/78</strain>
    </source>
</reference>
<name>A0A453R4B8_AEGTS</name>
<feature type="region of interest" description="Disordered" evidence="1">
    <location>
        <begin position="1"/>
        <end position="90"/>
    </location>
</feature>
<dbReference type="Gramene" id="AET7Gv20457400.1">
    <property type="protein sequence ID" value="AET7Gv20457400.1"/>
    <property type="gene ID" value="AET7Gv20457400"/>
</dbReference>
<reference evidence="3" key="2">
    <citation type="journal article" date="2017" name="Nat. Plants">
        <title>The Aegilops tauschii genome reveals multiple impacts of transposons.</title>
        <authorList>
            <person name="Zhao G."/>
            <person name="Zou C."/>
            <person name="Li K."/>
            <person name="Wang K."/>
            <person name="Li T."/>
            <person name="Gao L."/>
            <person name="Zhang X."/>
            <person name="Wang H."/>
            <person name="Yang Z."/>
            <person name="Liu X."/>
            <person name="Jiang W."/>
            <person name="Mao L."/>
            <person name="Kong X."/>
            <person name="Jiao Y."/>
            <person name="Jia J."/>
        </authorList>
    </citation>
    <scope>NUCLEOTIDE SEQUENCE [LARGE SCALE GENOMIC DNA]</scope>
    <source>
        <strain evidence="3">cv. AL8/78</strain>
    </source>
</reference>
<protein>
    <submittedName>
        <fullName evidence="2">Uncharacterized protein</fullName>
    </submittedName>
</protein>
<evidence type="ECO:0000256" key="1">
    <source>
        <dbReference type="SAM" id="MobiDB-lite"/>
    </source>
</evidence>
<dbReference type="Gramene" id="AET7Gv20457400.2">
    <property type="protein sequence ID" value="AET7Gv20457400.2"/>
    <property type="gene ID" value="AET7Gv20457400"/>
</dbReference>
<reference evidence="2" key="4">
    <citation type="submission" date="2019-03" db="UniProtKB">
        <authorList>
            <consortium name="EnsemblPlants"/>
        </authorList>
    </citation>
    <scope>IDENTIFICATION</scope>
</reference>
<organism evidence="2 3">
    <name type="scientific">Aegilops tauschii subsp. strangulata</name>
    <name type="common">Goatgrass</name>
    <dbReference type="NCBI Taxonomy" id="200361"/>
    <lineage>
        <taxon>Eukaryota</taxon>
        <taxon>Viridiplantae</taxon>
        <taxon>Streptophyta</taxon>
        <taxon>Embryophyta</taxon>
        <taxon>Tracheophyta</taxon>
        <taxon>Spermatophyta</taxon>
        <taxon>Magnoliopsida</taxon>
        <taxon>Liliopsida</taxon>
        <taxon>Poales</taxon>
        <taxon>Poaceae</taxon>
        <taxon>BOP clade</taxon>
        <taxon>Pooideae</taxon>
        <taxon>Triticodae</taxon>
        <taxon>Triticeae</taxon>
        <taxon>Triticinae</taxon>
        <taxon>Aegilops</taxon>
    </lineage>
</organism>